<feature type="transmembrane region" description="Helical" evidence="1">
    <location>
        <begin position="115"/>
        <end position="133"/>
    </location>
</feature>
<organism evidence="3 4">
    <name type="scientific">Aeromicrobium yanjiei</name>
    <dbReference type="NCBI Taxonomy" id="2662028"/>
    <lineage>
        <taxon>Bacteria</taxon>
        <taxon>Bacillati</taxon>
        <taxon>Actinomycetota</taxon>
        <taxon>Actinomycetes</taxon>
        <taxon>Propionibacteriales</taxon>
        <taxon>Nocardioidaceae</taxon>
        <taxon>Aeromicrobium</taxon>
    </lineage>
</organism>
<keyword evidence="4" id="KW-1185">Reference proteome</keyword>
<dbReference type="InterPro" id="IPR053150">
    <property type="entry name" value="Teicoplanin_resist-assoc"/>
</dbReference>
<evidence type="ECO:0000313" key="3">
    <source>
        <dbReference type="EMBL" id="QGG40012.1"/>
    </source>
</evidence>
<dbReference type="RefSeq" id="WP_153651285.1">
    <property type="nucleotide sequence ID" value="NZ_CP045737.1"/>
</dbReference>
<keyword evidence="1" id="KW-0472">Membrane</keyword>
<sequence length="141" mass="15360">MRVRLPIIGAGVVYVVALLFIGLWPTHVDQNLDLASRPPTTWLVALFDLTPDQGYRIGEFGANILLFVPLGALLIALFPRLGWLWATVLAGLFSVALELAQTVARPGRTGSTDDVVANTAGAALGALVVSLWLRHERRRHR</sequence>
<dbReference type="PANTHER" id="PTHR36834">
    <property type="entry name" value="MEMBRANE PROTEIN-RELATED"/>
    <property type="match status" value="1"/>
</dbReference>
<dbReference type="Pfam" id="PF04892">
    <property type="entry name" value="VanZ"/>
    <property type="match status" value="1"/>
</dbReference>
<dbReference type="Proteomes" id="UP000392064">
    <property type="component" value="Chromosome"/>
</dbReference>
<feature type="transmembrane region" description="Helical" evidence="1">
    <location>
        <begin position="60"/>
        <end position="78"/>
    </location>
</feature>
<name>A0A5Q2MG41_9ACTN</name>
<dbReference type="KEGG" id="aef:GEV26_00690"/>
<evidence type="ECO:0000313" key="4">
    <source>
        <dbReference type="Proteomes" id="UP000392064"/>
    </source>
</evidence>
<feature type="domain" description="VanZ-like" evidence="2">
    <location>
        <begin position="12"/>
        <end position="132"/>
    </location>
</feature>
<dbReference type="PANTHER" id="PTHR36834:SF1">
    <property type="entry name" value="INTEGRAL MEMBRANE PROTEIN"/>
    <property type="match status" value="1"/>
</dbReference>
<dbReference type="EMBL" id="CP045737">
    <property type="protein sequence ID" value="QGG40012.1"/>
    <property type="molecule type" value="Genomic_DNA"/>
</dbReference>
<reference evidence="3 4" key="1">
    <citation type="submission" date="2019-11" db="EMBL/GenBank/DDBJ databases">
        <authorList>
            <person name="Li J."/>
        </authorList>
    </citation>
    <scope>NUCLEOTIDE SEQUENCE [LARGE SCALE GENOMIC DNA]</scope>
    <source>
        <strain evidence="3 4">MF47</strain>
    </source>
</reference>
<feature type="transmembrane region" description="Helical" evidence="1">
    <location>
        <begin position="7"/>
        <end position="24"/>
    </location>
</feature>
<protein>
    <recommendedName>
        <fullName evidence="2">VanZ-like domain-containing protein</fullName>
    </recommendedName>
</protein>
<evidence type="ECO:0000256" key="1">
    <source>
        <dbReference type="SAM" id="Phobius"/>
    </source>
</evidence>
<keyword evidence="1" id="KW-1133">Transmembrane helix</keyword>
<dbReference type="InterPro" id="IPR006976">
    <property type="entry name" value="VanZ-like"/>
</dbReference>
<feature type="transmembrane region" description="Helical" evidence="1">
    <location>
        <begin position="83"/>
        <end position="103"/>
    </location>
</feature>
<dbReference type="AlphaFoldDB" id="A0A5Q2MG41"/>
<proteinExistence type="predicted"/>
<accession>A0A5Q2MG41</accession>
<keyword evidence="1" id="KW-0812">Transmembrane</keyword>
<evidence type="ECO:0000259" key="2">
    <source>
        <dbReference type="Pfam" id="PF04892"/>
    </source>
</evidence>
<gene>
    <name evidence="3" type="ORF">GEV26_00690</name>
</gene>